<dbReference type="STRING" id="526221.C9SNV4"/>
<gene>
    <name evidence="7" type="ORF">VDBG_06579</name>
</gene>
<name>C9SNV4_VERA1</name>
<organism evidence="8">
    <name type="scientific">Verticillium alfalfae (strain VaMs.102 / ATCC MYA-4576 / FGSC 10136)</name>
    <name type="common">Verticillium wilt of alfalfa</name>
    <name type="synonym">Verticillium albo-atrum</name>
    <dbReference type="NCBI Taxonomy" id="526221"/>
    <lineage>
        <taxon>Eukaryota</taxon>
        <taxon>Fungi</taxon>
        <taxon>Dikarya</taxon>
        <taxon>Ascomycota</taxon>
        <taxon>Pezizomycotina</taxon>
        <taxon>Sordariomycetes</taxon>
        <taxon>Hypocreomycetidae</taxon>
        <taxon>Glomerellales</taxon>
        <taxon>Plectosphaerellaceae</taxon>
        <taxon>Verticillium</taxon>
    </lineage>
</organism>
<feature type="compositionally biased region" description="Polar residues" evidence="5">
    <location>
        <begin position="126"/>
        <end position="139"/>
    </location>
</feature>
<evidence type="ECO:0000256" key="1">
    <source>
        <dbReference type="ARBA" id="ARBA00004141"/>
    </source>
</evidence>
<dbReference type="eggNOG" id="ENOG502SIRC">
    <property type="taxonomic scope" value="Eukaryota"/>
</dbReference>
<dbReference type="GO" id="GO:0007189">
    <property type="term" value="P:adenylate cyclase-activating G protein-coupled receptor signaling pathway"/>
    <property type="evidence" value="ECO:0007669"/>
    <property type="project" value="TreeGrafter"/>
</dbReference>
<evidence type="ECO:0000256" key="4">
    <source>
        <dbReference type="ARBA" id="ARBA00023136"/>
    </source>
</evidence>
<feature type="region of interest" description="Disordered" evidence="5">
    <location>
        <begin position="107"/>
        <end position="146"/>
    </location>
</feature>
<feature type="transmembrane region" description="Helical" evidence="6">
    <location>
        <begin position="157"/>
        <end position="176"/>
    </location>
</feature>
<dbReference type="GeneID" id="9537059"/>
<dbReference type="AlphaFoldDB" id="C9SNV4"/>
<dbReference type="OrthoDB" id="100006at2759"/>
<reference evidence="8" key="1">
    <citation type="journal article" date="2011" name="PLoS Pathog.">
        <title>Comparative genomics yields insights into niche adaptation of plant vascular wilt pathogens.</title>
        <authorList>
            <person name="Klosterman S.J."/>
            <person name="Subbarao K.V."/>
            <person name="Kang S."/>
            <person name="Veronese P."/>
            <person name="Gold S.E."/>
            <person name="Thomma B.P.H.J."/>
            <person name="Chen Z."/>
            <person name="Henrissat B."/>
            <person name="Lee Y.-H."/>
            <person name="Park J."/>
            <person name="Garcia-Pedrajas M.D."/>
            <person name="Barbara D.J."/>
            <person name="Anchieta A."/>
            <person name="de Jonge R."/>
            <person name="Santhanam P."/>
            <person name="Maruthachalam K."/>
            <person name="Atallah Z."/>
            <person name="Amyotte S.G."/>
            <person name="Paz Z."/>
            <person name="Inderbitzin P."/>
            <person name="Hayes R.J."/>
            <person name="Heiman D.I."/>
            <person name="Young S."/>
            <person name="Zeng Q."/>
            <person name="Engels R."/>
            <person name="Galagan J."/>
            <person name="Cuomo C.A."/>
            <person name="Dobinson K.F."/>
            <person name="Ma L.-J."/>
        </authorList>
    </citation>
    <scope>NUCLEOTIDE SEQUENCE [LARGE SCALE GENOMIC DNA]</scope>
    <source>
        <strain evidence="8">VaMs.102 / ATCC MYA-4576 / FGSC 10136</strain>
    </source>
</reference>
<keyword evidence="3 6" id="KW-1133">Transmembrane helix</keyword>
<dbReference type="KEGG" id="val:VDBG_06579"/>
<dbReference type="PANTHER" id="PTHR23112:SF0">
    <property type="entry name" value="TRANSMEMBRANE PROTEIN 116"/>
    <property type="match status" value="1"/>
</dbReference>
<feature type="transmembrane region" description="Helical" evidence="6">
    <location>
        <begin position="188"/>
        <end position="211"/>
    </location>
</feature>
<dbReference type="OMA" id="CAIPWIP"/>
<proteinExistence type="predicted"/>
<dbReference type="HOGENOM" id="CLU_032576_0_0_1"/>
<feature type="transmembrane region" description="Helical" evidence="6">
    <location>
        <begin position="36"/>
        <end position="55"/>
    </location>
</feature>
<evidence type="ECO:0000313" key="7">
    <source>
        <dbReference type="EMBL" id="EEY20469.1"/>
    </source>
</evidence>
<dbReference type="EMBL" id="DS985221">
    <property type="protein sequence ID" value="EEY20469.1"/>
    <property type="molecule type" value="Genomic_DNA"/>
</dbReference>
<comment type="subcellular location">
    <subcellularLocation>
        <location evidence="1">Membrane</location>
        <topology evidence="1">Multi-pass membrane protein</topology>
    </subcellularLocation>
</comment>
<sequence length="230" mass="25928">MAGLDLLLGMAAWLHDRGNWCWIRSNRLDLRYGLSHGWRIAIFFVTIVIYTYIYIKLKRVFKGLRSMSTATGTRRKTDHMVTVPSDPDNNDTQKILVAHSVSVSHEMQNLPRTPDTADHERGYNNDPVTQSTVTASGTDSRPFEASRMPAAPNVRKMLLMNGYPIAYIILWMPGIANRLAESVGKSPRWLSAMQASTQYIGLINALTYGLSEQMRQGVWKKLKDTGGGRR</sequence>
<keyword evidence="4 6" id="KW-0472">Membrane</keyword>
<dbReference type="GO" id="GO:0004930">
    <property type="term" value="F:G protein-coupled receptor activity"/>
    <property type="evidence" value="ECO:0007669"/>
    <property type="project" value="TreeGrafter"/>
</dbReference>
<keyword evidence="8" id="KW-1185">Reference proteome</keyword>
<evidence type="ECO:0000256" key="3">
    <source>
        <dbReference type="ARBA" id="ARBA00022989"/>
    </source>
</evidence>
<accession>C9SNV4</accession>
<evidence type="ECO:0000256" key="5">
    <source>
        <dbReference type="SAM" id="MobiDB-lite"/>
    </source>
</evidence>
<protein>
    <submittedName>
        <fullName evidence="7">Uncharacterized protein</fullName>
    </submittedName>
</protein>
<keyword evidence="2 6" id="KW-0812">Transmembrane</keyword>
<dbReference type="PANTHER" id="PTHR23112">
    <property type="entry name" value="G PROTEIN-COUPLED RECEPTOR 157-RELATED"/>
    <property type="match status" value="1"/>
</dbReference>
<evidence type="ECO:0000256" key="2">
    <source>
        <dbReference type="ARBA" id="ARBA00022692"/>
    </source>
</evidence>
<dbReference type="RefSeq" id="XP_003003017.1">
    <property type="nucleotide sequence ID" value="XM_003002971.1"/>
</dbReference>
<evidence type="ECO:0000313" key="8">
    <source>
        <dbReference type="Proteomes" id="UP000008698"/>
    </source>
</evidence>
<dbReference type="Proteomes" id="UP000008698">
    <property type="component" value="Unassembled WGS sequence"/>
</dbReference>
<evidence type="ECO:0000256" key="6">
    <source>
        <dbReference type="SAM" id="Phobius"/>
    </source>
</evidence>
<dbReference type="GO" id="GO:0005886">
    <property type="term" value="C:plasma membrane"/>
    <property type="evidence" value="ECO:0007669"/>
    <property type="project" value="TreeGrafter"/>
</dbReference>